<sequence>MEEEYVETSDPEEIGYHYVWRKSGNGQRVLDTVRAPFGTVSKRVRLSPVSPTQDSCSVDTYVNSEDNEVPMDSDASQDPLLIQTASTPPETELMEYTDPLTPTTSILSVRRFQLSSPSGSHSPPNSQDPLRMSPQRSKDPFEPEAPVLAIPASPSSPRQPAEDGDGLMLFSPASPLSSPPPSPNSPRNIRQRQTLERSPSPIQALDLNAPSPEPQGRSPRKESGLVDGISHIDPSRDPPRYTLRQRTKRQEKPYLFDLAEYKTILRHVPEAIVNHRSPRRGGHQRGLQDQYEEEESQDLAYQASDDGENDGLLSRRRRAGSPRSPHATDSLPRLPESDEEDRRQVAALRKEWRVMERQRKSEANAAQEETRRKKKNTVHSFPLNNSSNERTSAAPEPPVRQRRDTSSPSNHRTRRFSPSEVDALANSPAHSLHPPSPRDPSSSFSASPPALPYLPLPNQSHHSSSPTSLSAPTFVENTYDSPIVIDSERETNSPTPMVLPIAESESDLDEAPFRSSPRRNSLRRTQPLTPDSDASDFESAAAKKARRRMKTLNRMYPTFMLSALDKEVEKKRRRQRQCDTSAPLDAKMALGHARKTLRKGKALANVKGDSETSDEDLKRGRSTPRPSRSPSGVNTSLARRSYSPNLFNTPSTSSRDHSSRIRPVNDHQVVTHKHTDVIDISDDSSESECSSSSSEIDDTEITSYVHGVNPSKAGLSYPRQENLIDYMLAKNCRIGRKQRSGERKVKGKGKGRRSGRNEYDYSGKDGGPDGLSRGQNYKQKQITFKNHRTSRSESTSVSSRLASLDNRQRFTARSYSPELSERYCSSSRSPSRNDQPRRATQHPVNITETDKHKKTKKQRDKERRNRAKTNNIYVFPGNGTSITTGRRRGFVNFAGGERGEVYDLQQASDRRRRRRHRKDGRDEKNIREKDLIDEDFRSAIASAPKISKPKPQFTCVPKAVYQQANAAEELRAQVRNTPLEMKAEQSPEVSDNKPLICGITFGPSTYIGKGILSQLLDGSDNTMTISYSAHGFTVNSLTSSIDLQTMLPGICNGVLESLNDLPDDDDDARYREWESLLRGVCRAISLRMSKGEARETGEEALKASIRDQSTKIVSRLQDASVDLPVLNLCWFAVEILLRAAFSPTSPPLYSAMKLLVTHAFRFGISKALSHVRNNKHLTDSSSMSQRIAELWVCLFHVTPGNAFWKLVEDVFQDRMGDGDGLDTSEAIWSSLSGLCALAQFTVHGVTTSNSRLPPAWNIVSLALKQVRLGADHNIDDHLSSKTLQTRDRYIRLLMARCFLLNSLWKWKLDSPASSTVLNQLLEIFRSRNFANLVGEKKPDFPAFFSTHNWRLCSQYNENDTAFELYLKLIVQAAGGAETDGLGGRIVSPRIRKLLSLVTPQSALTFGIDGSSSPDVSMLYNRVAAVSLTIYLDPSTHASRLSHARKYINFQEADANTRTVFIQCLMRLSMLMVISRIPMTETFAWFGDIGNVLAREVKNKGSAFNKAVIHINLLLRSLRYIIVSYGEIREYPDPGFFVPLAHLFHALCGTENDMTTLELMRLIQSFLSERAKIVPAPIRPSLPETETEESQETQYDDEQWDMNDPHLLAALDNDSMAPSVNYASKDSEVVTGRKLDGIRWLFFRAFKDYIQKTKLDETLLVRAEDFLDAWLGCVDLILRHDTKNKTWLHALEMGRKIWSSLPDVRRKRRIKIRFMFNMLRLEPKSYLEFPDRSLECLLPALLPVTVPSELTIENEFLSLLLSIDGPRHPLLRSLPFGRPSSAVDYNISVSELQSARWGALRNIFTTVNESLQRGENGPEAEGQKYLGWCIDFLSLLRDLGQSSPPYMTKDYEKSCLRVWELMQEQPQLTARKQPRLVHWDNWALNLRRCSEGVDRLTLVN</sequence>
<proteinExistence type="predicted"/>
<feature type="region of interest" description="Disordered" evidence="1">
    <location>
        <begin position="735"/>
        <end position="880"/>
    </location>
</feature>
<feature type="compositionally biased region" description="Basic residues" evidence="1">
    <location>
        <begin position="745"/>
        <end position="754"/>
    </location>
</feature>
<evidence type="ECO:0000256" key="1">
    <source>
        <dbReference type="SAM" id="MobiDB-lite"/>
    </source>
</evidence>
<feature type="compositionally biased region" description="Low complexity" evidence="1">
    <location>
        <begin position="623"/>
        <end position="632"/>
    </location>
</feature>
<feature type="compositionally biased region" description="Basic residues" evidence="1">
    <location>
        <begin position="592"/>
        <end position="601"/>
    </location>
</feature>
<organism evidence="2 3">
    <name type="scientific">Marasmius oreades</name>
    <name type="common">fairy-ring Marasmius</name>
    <dbReference type="NCBI Taxonomy" id="181124"/>
    <lineage>
        <taxon>Eukaryota</taxon>
        <taxon>Fungi</taxon>
        <taxon>Dikarya</taxon>
        <taxon>Basidiomycota</taxon>
        <taxon>Agaricomycotina</taxon>
        <taxon>Agaricomycetes</taxon>
        <taxon>Agaricomycetidae</taxon>
        <taxon>Agaricales</taxon>
        <taxon>Marasmiineae</taxon>
        <taxon>Marasmiaceae</taxon>
        <taxon>Marasmius</taxon>
    </lineage>
</organism>
<feature type="region of interest" description="Disordered" evidence="1">
    <location>
        <begin position="567"/>
        <end position="716"/>
    </location>
</feature>
<protein>
    <submittedName>
        <fullName evidence="2">Uncharacterized protein</fullName>
    </submittedName>
</protein>
<evidence type="ECO:0000313" key="2">
    <source>
        <dbReference type="EMBL" id="KAG7093820.1"/>
    </source>
</evidence>
<dbReference type="Proteomes" id="UP001049176">
    <property type="component" value="Chromosome 4"/>
</dbReference>
<feature type="compositionally biased region" description="Low complexity" evidence="1">
    <location>
        <begin position="792"/>
        <end position="804"/>
    </location>
</feature>
<accession>A0A9P7S2E1</accession>
<feature type="compositionally biased region" description="Basic and acidic residues" evidence="1">
    <location>
        <begin position="340"/>
        <end position="362"/>
    </location>
</feature>
<keyword evidence="3" id="KW-1185">Reference proteome</keyword>
<dbReference type="InterPro" id="IPR019021">
    <property type="entry name" value="Mms22"/>
</dbReference>
<dbReference type="GO" id="GO:0035361">
    <property type="term" value="C:Cul8-RING ubiquitin ligase complex"/>
    <property type="evidence" value="ECO:0007669"/>
    <property type="project" value="TreeGrafter"/>
</dbReference>
<feature type="region of interest" description="Disordered" evidence="1">
    <location>
        <begin position="113"/>
        <end position="256"/>
    </location>
</feature>
<dbReference type="Pfam" id="PF09462">
    <property type="entry name" value="Mus7"/>
    <property type="match status" value="1"/>
</dbReference>
<feature type="compositionally biased region" description="Low complexity" evidence="1">
    <location>
        <begin position="115"/>
        <end position="125"/>
    </location>
</feature>
<dbReference type="PANTHER" id="PTHR28122">
    <property type="entry name" value="E3 UBIQUITIN-PROTEIN LIGASE SUBSTRATE RECEPTOR MMS22"/>
    <property type="match status" value="1"/>
</dbReference>
<reference evidence="2" key="1">
    <citation type="journal article" date="2021" name="Genome Biol. Evol.">
        <title>The assembled and annotated genome of the fairy-ring fungus Marasmius oreades.</title>
        <authorList>
            <person name="Hiltunen M."/>
            <person name="Ament-Velasquez S.L."/>
            <person name="Johannesson H."/>
        </authorList>
    </citation>
    <scope>NUCLEOTIDE SEQUENCE</scope>
    <source>
        <strain evidence="2">03SP1</strain>
    </source>
</reference>
<gene>
    <name evidence="2" type="ORF">E1B28_007461</name>
</gene>
<feature type="compositionally biased region" description="Polar residues" evidence="1">
    <location>
        <begin position="633"/>
        <end position="653"/>
    </location>
</feature>
<dbReference type="GeneID" id="66076537"/>
<feature type="compositionally biased region" description="Polar residues" evidence="1">
    <location>
        <begin position="868"/>
        <end position="880"/>
    </location>
</feature>
<comment type="caution">
    <text evidence="2">The sequence shown here is derived from an EMBL/GenBank/DDBJ whole genome shotgun (WGS) entry which is preliminary data.</text>
</comment>
<dbReference type="OrthoDB" id="2386201at2759"/>
<feature type="compositionally biased region" description="Acidic residues" evidence="1">
    <location>
        <begin position="1584"/>
        <end position="1596"/>
    </location>
</feature>
<name>A0A9P7S2E1_9AGAR</name>
<evidence type="ECO:0000313" key="3">
    <source>
        <dbReference type="Proteomes" id="UP001049176"/>
    </source>
</evidence>
<dbReference type="KEGG" id="more:E1B28_007461"/>
<dbReference type="GO" id="GO:0005634">
    <property type="term" value="C:nucleus"/>
    <property type="evidence" value="ECO:0007669"/>
    <property type="project" value="InterPro"/>
</dbReference>
<feature type="compositionally biased region" description="Polar residues" evidence="1">
    <location>
        <begin position="187"/>
        <end position="201"/>
    </location>
</feature>
<dbReference type="RefSeq" id="XP_043010290.1">
    <property type="nucleotide sequence ID" value="XM_043152204.1"/>
</dbReference>
<feature type="region of interest" description="Disordered" evidence="1">
    <location>
        <begin position="905"/>
        <end position="926"/>
    </location>
</feature>
<feature type="compositionally biased region" description="Polar residues" evidence="1">
    <location>
        <begin position="773"/>
        <end position="784"/>
    </location>
</feature>
<dbReference type="EMBL" id="CM032184">
    <property type="protein sequence ID" value="KAG7093820.1"/>
    <property type="molecule type" value="Genomic_DNA"/>
</dbReference>
<dbReference type="GO" id="GO:0031297">
    <property type="term" value="P:replication fork processing"/>
    <property type="evidence" value="ECO:0007669"/>
    <property type="project" value="InterPro"/>
</dbReference>
<feature type="region of interest" description="Disordered" evidence="1">
    <location>
        <begin position="45"/>
        <end position="101"/>
    </location>
</feature>
<dbReference type="GO" id="GO:0000724">
    <property type="term" value="P:double-strand break repair via homologous recombination"/>
    <property type="evidence" value="ECO:0007669"/>
    <property type="project" value="TreeGrafter"/>
</dbReference>
<feature type="compositionally biased region" description="Low complexity" evidence="1">
    <location>
        <begin position="822"/>
        <end position="833"/>
    </location>
</feature>
<feature type="compositionally biased region" description="Low complexity" evidence="1">
    <location>
        <begin position="439"/>
        <end position="448"/>
    </location>
</feature>
<dbReference type="PANTHER" id="PTHR28122:SF1">
    <property type="entry name" value="E3 UBIQUITIN-PROTEIN LIGASE SUBSTRATE RECEPTOR MMS22"/>
    <property type="match status" value="1"/>
</dbReference>
<feature type="compositionally biased region" description="Polar residues" evidence="1">
    <location>
        <begin position="378"/>
        <end position="391"/>
    </location>
</feature>
<feature type="compositionally biased region" description="Basic and acidic residues" evidence="1">
    <location>
        <begin position="654"/>
        <end position="665"/>
    </location>
</feature>
<feature type="region of interest" description="Disordered" evidence="1">
    <location>
        <begin position="1577"/>
        <end position="1596"/>
    </location>
</feature>
<feature type="compositionally biased region" description="Polar residues" evidence="1">
    <location>
        <begin position="49"/>
        <end position="64"/>
    </location>
</feature>
<feature type="region of interest" description="Disordered" evidence="1">
    <location>
        <begin position="272"/>
        <end position="546"/>
    </location>
</feature>
<feature type="compositionally biased region" description="Basic and acidic residues" evidence="1">
    <location>
        <begin position="755"/>
        <end position="767"/>
    </location>
</feature>
<feature type="compositionally biased region" description="Low complexity" evidence="1">
    <location>
        <begin position="456"/>
        <end position="473"/>
    </location>
</feature>